<dbReference type="GeneID" id="17320503"/>
<dbReference type="RefSeq" id="XP_005712790.1">
    <property type="nucleotide sequence ID" value="XM_005712733.1"/>
</dbReference>
<evidence type="ECO:0000256" key="1">
    <source>
        <dbReference type="SAM" id="MobiDB-lite"/>
    </source>
</evidence>
<feature type="compositionally biased region" description="Low complexity" evidence="1">
    <location>
        <begin position="11"/>
        <end position="22"/>
    </location>
</feature>
<feature type="compositionally biased region" description="Polar residues" evidence="1">
    <location>
        <begin position="68"/>
        <end position="80"/>
    </location>
</feature>
<feature type="region of interest" description="Disordered" evidence="1">
    <location>
        <begin position="1"/>
        <end position="32"/>
    </location>
</feature>
<dbReference type="AlphaFoldDB" id="R7Q382"/>
<evidence type="ECO:0000313" key="3">
    <source>
        <dbReference type="Proteomes" id="UP000012073"/>
    </source>
</evidence>
<protein>
    <submittedName>
        <fullName evidence="2">Uncharacterized protein</fullName>
    </submittedName>
</protein>
<dbReference type="Gramene" id="CDF32987">
    <property type="protein sequence ID" value="CDF32987"/>
    <property type="gene ID" value="CHC_T00001835001"/>
</dbReference>
<dbReference type="KEGG" id="ccp:CHC_T00001835001"/>
<feature type="region of interest" description="Disordered" evidence="1">
    <location>
        <begin position="60"/>
        <end position="80"/>
    </location>
</feature>
<gene>
    <name evidence="2" type="ORF">CHC_T00001835001</name>
</gene>
<dbReference type="EMBL" id="HG001628">
    <property type="protein sequence ID" value="CDF32987.1"/>
    <property type="molecule type" value="Genomic_DNA"/>
</dbReference>
<organism evidence="2 3">
    <name type="scientific">Chondrus crispus</name>
    <name type="common">Carrageen Irish moss</name>
    <name type="synonym">Polymorpha crispa</name>
    <dbReference type="NCBI Taxonomy" id="2769"/>
    <lineage>
        <taxon>Eukaryota</taxon>
        <taxon>Rhodophyta</taxon>
        <taxon>Florideophyceae</taxon>
        <taxon>Rhodymeniophycidae</taxon>
        <taxon>Gigartinales</taxon>
        <taxon>Gigartinaceae</taxon>
        <taxon>Chondrus</taxon>
    </lineage>
</organism>
<keyword evidence="3" id="KW-1185">Reference proteome</keyword>
<dbReference type="Proteomes" id="UP000012073">
    <property type="component" value="Unassembled WGS sequence"/>
</dbReference>
<sequence>MQHSNVPKNNSKTPPGSTPPTSALGHTSATPPPYIRHSFCTVPCLSFPPPSSAPLVAAAPLHRRPNRRTFSSTPENVDFH</sequence>
<evidence type="ECO:0000313" key="2">
    <source>
        <dbReference type="EMBL" id="CDF32987.1"/>
    </source>
</evidence>
<accession>R7Q382</accession>
<proteinExistence type="predicted"/>
<feature type="compositionally biased region" description="Polar residues" evidence="1">
    <location>
        <begin position="1"/>
        <end position="10"/>
    </location>
</feature>
<reference evidence="3" key="1">
    <citation type="journal article" date="2013" name="Proc. Natl. Acad. Sci. U.S.A.">
        <title>Genome structure and metabolic features in the red seaweed Chondrus crispus shed light on evolution of the Archaeplastida.</title>
        <authorList>
            <person name="Collen J."/>
            <person name="Porcel B."/>
            <person name="Carre W."/>
            <person name="Ball S.G."/>
            <person name="Chaparro C."/>
            <person name="Tonon T."/>
            <person name="Barbeyron T."/>
            <person name="Michel G."/>
            <person name="Noel B."/>
            <person name="Valentin K."/>
            <person name="Elias M."/>
            <person name="Artiguenave F."/>
            <person name="Arun A."/>
            <person name="Aury J.M."/>
            <person name="Barbosa-Neto J.F."/>
            <person name="Bothwell J.H."/>
            <person name="Bouget F.Y."/>
            <person name="Brillet L."/>
            <person name="Cabello-Hurtado F."/>
            <person name="Capella-Gutierrez S."/>
            <person name="Charrier B."/>
            <person name="Cladiere L."/>
            <person name="Cock J.M."/>
            <person name="Coelho S.M."/>
            <person name="Colleoni C."/>
            <person name="Czjzek M."/>
            <person name="Da Silva C."/>
            <person name="Delage L."/>
            <person name="Denoeud F."/>
            <person name="Deschamps P."/>
            <person name="Dittami S.M."/>
            <person name="Gabaldon T."/>
            <person name="Gachon C.M."/>
            <person name="Groisillier A."/>
            <person name="Herve C."/>
            <person name="Jabbari K."/>
            <person name="Katinka M."/>
            <person name="Kloareg B."/>
            <person name="Kowalczyk N."/>
            <person name="Labadie K."/>
            <person name="Leblanc C."/>
            <person name="Lopez P.J."/>
            <person name="McLachlan D.H."/>
            <person name="Meslet-Cladiere L."/>
            <person name="Moustafa A."/>
            <person name="Nehr Z."/>
            <person name="Nyvall Collen P."/>
            <person name="Panaud O."/>
            <person name="Partensky F."/>
            <person name="Poulain J."/>
            <person name="Rensing S.A."/>
            <person name="Rousvoal S."/>
            <person name="Samson G."/>
            <person name="Symeonidi A."/>
            <person name="Weissenbach J."/>
            <person name="Zambounis A."/>
            <person name="Wincker P."/>
            <person name="Boyen C."/>
        </authorList>
    </citation>
    <scope>NUCLEOTIDE SEQUENCE [LARGE SCALE GENOMIC DNA]</scope>
    <source>
        <strain evidence="3">cv. Stackhouse</strain>
    </source>
</reference>
<name>R7Q382_CHOCR</name>